<dbReference type="AlphaFoldDB" id="A0AA41QY55"/>
<proteinExistence type="predicted"/>
<organism evidence="2 3">
    <name type="scientific">Cryobacterium zhongshanensis</name>
    <dbReference type="NCBI Taxonomy" id="2928153"/>
    <lineage>
        <taxon>Bacteria</taxon>
        <taxon>Bacillati</taxon>
        <taxon>Actinomycetota</taxon>
        <taxon>Actinomycetes</taxon>
        <taxon>Micrococcales</taxon>
        <taxon>Microbacteriaceae</taxon>
        <taxon>Cryobacterium</taxon>
    </lineage>
</organism>
<gene>
    <name evidence="2" type="ORF">MQH31_19025</name>
</gene>
<dbReference type="RefSeq" id="WP_243013352.1">
    <property type="nucleotide sequence ID" value="NZ_JALGAR010000007.1"/>
</dbReference>
<evidence type="ECO:0000313" key="3">
    <source>
        <dbReference type="Proteomes" id="UP001165341"/>
    </source>
</evidence>
<keyword evidence="1" id="KW-0472">Membrane</keyword>
<protein>
    <submittedName>
        <fullName evidence="2">Uncharacterized protein</fullName>
    </submittedName>
</protein>
<dbReference type="InterPro" id="IPR012349">
    <property type="entry name" value="Split_barrel_FMN-bd"/>
</dbReference>
<sequence length="166" mass="18127">MTRSRLPLPVVRMVQIVGGAALVLLTAGTLMITVFRTKWPPAIDAIRRFNRTVLNPAMLRKAGSKNWYASVVHHVGRKSGRQYATPVVTEAVGDRLYIPLPYGARTEGSENVLAAGGCTIESQGERIEATSPVIVPAEEASAVLSARSRRVLRLYGIDSYLRLDRA</sequence>
<keyword evidence="1" id="KW-0812">Transmembrane</keyword>
<dbReference type="EMBL" id="JALGAR010000007">
    <property type="protein sequence ID" value="MCI4659906.1"/>
    <property type="molecule type" value="Genomic_DNA"/>
</dbReference>
<keyword evidence="1" id="KW-1133">Transmembrane helix</keyword>
<name>A0AA41QY55_9MICO</name>
<accession>A0AA41QY55</accession>
<keyword evidence="3" id="KW-1185">Reference proteome</keyword>
<evidence type="ECO:0000256" key="1">
    <source>
        <dbReference type="SAM" id="Phobius"/>
    </source>
</evidence>
<dbReference type="Proteomes" id="UP001165341">
    <property type="component" value="Unassembled WGS sequence"/>
</dbReference>
<comment type="caution">
    <text evidence="2">The sequence shown here is derived from an EMBL/GenBank/DDBJ whole genome shotgun (WGS) entry which is preliminary data.</text>
</comment>
<feature type="transmembrane region" description="Helical" evidence="1">
    <location>
        <begin position="12"/>
        <end position="35"/>
    </location>
</feature>
<evidence type="ECO:0000313" key="2">
    <source>
        <dbReference type="EMBL" id="MCI4659906.1"/>
    </source>
</evidence>
<dbReference type="Gene3D" id="2.30.110.10">
    <property type="entry name" value="Electron Transport, Fmn-binding Protein, Chain A"/>
    <property type="match status" value="1"/>
</dbReference>
<reference evidence="2" key="1">
    <citation type="submission" date="2022-03" db="EMBL/GenBank/DDBJ databases">
        <title>Cryobacterium sp. nov. strain ZS14-85, isolated from Antarctic soil.</title>
        <authorList>
            <person name="Li J."/>
            <person name="Niu G."/>
        </authorList>
    </citation>
    <scope>NUCLEOTIDE SEQUENCE</scope>
    <source>
        <strain evidence="2">ZS14-85</strain>
    </source>
</reference>